<keyword evidence="5" id="KW-1185">Reference proteome</keyword>
<dbReference type="RefSeq" id="WP_063838380.1">
    <property type="nucleotide sequence ID" value="NZ_CP029159.1"/>
</dbReference>
<evidence type="ECO:0000313" key="4">
    <source>
        <dbReference type="EMBL" id="QKM67207.1"/>
    </source>
</evidence>
<dbReference type="InterPro" id="IPR012816">
    <property type="entry name" value="NADAR"/>
</dbReference>
<dbReference type="AlphaFoldDB" id="A0A7G3UA29"/>
<protein>
    <submittedName>
        <fullName evidence="4">DUF1768 domain-containing protein</fullName>
    </submittedName>
</protein>
<evidence type="ECO:0000259" key="3">
    <source>
        <dbReference type="Pfam" id="PF08719"/>
    </source>
</evidence>
<name>A0A7G3UA29_STRT9</name>
<evidence type="ECO:0000313" key="5">
    <source>
        <dbReference type="Proteomes" id="UP000005940"/>
    </source>
</evidence>
<gene>
    <name evidence="4" type="ORF">STSU_008520</name>
</gene>
<evidence type="ECO:0000256" key="2">
    <source>
        <dbReference type="ARBA" id="ARBA00000751"/>
    </source>
</evidence>
<dbReference type="NCBIfam" id="TIGR02464">
    <property type="entry name" value="ribofla_fusion"/>
    <property type="match status" value="1"/>
</dbReference>
<evidence type="ECO:0000256" key="1">
    <source>
        <dbReference type="ARBA" id="ARBA00000022"/>
    </source>
</evidence>
<proteinExistence type="predicted"/>
<feature type="domain" description="NADAR" evidence="3">
    <location>
        <begin position="42"/>
        <end position="189"/>
    </location>
</feature>
<dbReference type="InterPro" id="IPR037238">
    <property type="entry name" value="YbiA-like_sf"/>
</dbReference>
<comment type="catalytic activity">
    <reaction evidence="2">
        <text>2,5-diamino-6-hydroxy-4-(5-phosphoribosylamino)-pyrimidine + H2O = 2,5,6-triamino-4-hydroxypyrimidine + D-ribose 5-phosphate</text>
        <dbReference type="Rhea" id="RHEA:23436"/>
        <dbReference type="ChEBI" id="CHEBI:15377"/>
        <dbReference type="ChEBI" id="CHEBI:58614"/>
        <dbReference type="ChEBI" id="CHEBI:78346"/>
        <dbReference type="ChEBI" id="CHEBI:137796"/>
    </reaction>
</comment>
<dbReference type="Gene3D" id="1.10.357.40">
    <property type="entry name" value="YbiA-like"/>
    <property type="match status" value="1"/>
</dbReference>
<reference evidence="4 5" key="1">
    <citation type="journal article" date="2012" name="J. Bacteriol.">
        <title>Draft genome of Streptomyces tsukubaensis NRRL 18488, the producer of the clinically important immunosuppressant tacrolimus (FK506).</title>
        <authorList>
            <person name="Barreiro C."/>
            <person name="Prieto C."/>
            <person name="Sola-Landa A."/>
            <person name="Solera E."/>
            <person name="Martinez-Castro M."/>
            <person name="Perez-Redondo R."/>
            <person name="Garcia-Estrada C."/>
            <person name="Aparicio J.F."/>
            <person name="Fernandez-Martinez L.T."/>
            <person name="Santos-Aberturas J."/>
            <person name="Salehi-Najafabadi Z."/>
            <person name="Rodriguez-Garcia A."/>
            <person name="Tauch A."/>
            <person name="Martin J.F."/>
        </authorList>
    </citation>
    <scope>NUCLEOTIDE SEQUENCE [LARGE SCALE GENOMIC DNA]</scope>
    <source>
        <strain evidence="5">DSM 42081 / NBRC 108919 / NRRL 18488 / 9993</strain>
    </source>
</reference>
<dbReference type="Proteomes" id="UP000005940">
    <property type="component" value="Chromosome"/>
</dbReference>
<dbReference type="Pfam" id="PF08719">
    <property type="entry name" value="NADAR"/>
    <property type="match status" value="1"/>
</dbReference>
<dbReference type="SUPFAM" id="SSF143990">
    <property type="entry name" value="YbiA-like"/>
    <property type="match status" value="1"/>
</dbReference>
<comment type="catalytic activity">
    <reaction evidence="1">
        <text>5-amino-6-(5-phospho-D-ribosylamino)uracil + H2O = 5,6-diaminouracil + D-ribose 5-phosphate</text>
        <dbReference type="Rhea" id="RHEA:55020"/>
        <dbReference type="ChEBI" id="CHEBI:15377"/>
        <dbReference type="ChEBI" id="CHEBI:46252"/>
        <dbReference type="ChEBI" id="CHEBI:58453"/>
        <dbReference type="ChEBI" id="CHEBI:78346"/>
    </reaction>
</comment>
<accession>A0A7G3UA29</accession>
<organism evidence="4 5">
    <name type="scientific">Streptomyces tsukubensis (strain DSM 42081 / NBRC 108919 / NRRL 18488 / 9993)</name>
    <dbReference type="NCBI Taxonomy" id="1114943"/>
    <lineage>
        <taxon>Bacteria</taxon>
        <taxon>Bacillati</taxon>
        <taxon>Actinomycetota</taxon>
        <taxon>Actinomycetes</taxon>
        <taxon>Kitasatosporales</taxon>
        <taxon>Streptomycetaceae</taxon>
        <taxon>Streptomyces</taxon>
    </lineage>
</organism>
<dbReference type="EMBL" id="CP029159">
    <property type="protein sequence ID" value="QKM67207.1"/>
    <property type="molecule type" value="Genomic_DNA"/>
</dbReference>
<dbReference type="CDD" id="cd15457">
    <property type="entry name" value="NADAR"/>
    <property type="match status" value="1"/>
</dbReference>
<sequence length="195" mass="21572">MSVAAGRLACMDRDKLIAQVRAGERVTYMFFWGAVPRPDGQVSASCLSQWAHSPFVVDGVRYATAEHWMMASKARLFGDPEAERMALDATHPAEAKRAGGLVRGFDEDVWRRERSGIVRTGNVHKFAQHPGLGAFLLGTGERVLVEASPKDRIWGIGLTADDERAADPLRWRGLNLLGFALMEAREELRARQPTA</sequence>